<dbReference type="Gene3D" id="3.30.70.270">
    <property type="match status" value="1"/>
</dbReference>
<dbReference type="InterPro" id="IPR043128">
    <property type="entry name" value="Rev_trsase/Diguanyl_cyclase"/>
</dbReference>
<evidence type="ECO:0000313" key="5">
    <source>
        <dbReference type="Proteomes" id="UP000636960"/>
    </source>
</evidence>
<dbReference type="InterPro" id="IPR052155">
    <property type="entry name" value="Biofilm_reg_signaling"/>
</dbReference>
<sequence>MLSRAIRSKTMARAAVVGLSLGVTALAGLAGYSVSNNADTINHVRTASLQSDQWSQVTLDVSIEYEMLTDYLRASSDEGRQPLLSAMRSADDNLAWLTTQGEAADIEQAAEVSDSYQAYTETLTELIDAQEDGDTESMAALSEQAALGASTLRKNGIAQVARKRLEVDQYLSLVDERNRGLLLAGGIIVGVDVLLLLLCALVVIGHQRRIERQAKENKYRAGHDGLTGLANRSLLTERVDRTLAQAERDGDPVGLLLLDLNKFKEVNDTLGHHAGDLLLTEVADRLSGAVRDSDTVARLGGDEFAVLLPGVGTAEDCLDLARRILEAVQGPAELDGVRVDISGSIGAAVYPVHSANSAELLQHADIAMYTAKRSRCGAALYDARTDSRSSEQLGLIGELHRAIAEGELVLHYQPKVATDSGRTVGAEALVRWQHPERGLLMPGDFIPQAEDDEIIVPLTDAVLDLALGQHRAWRDGGLLLPVAVNIAAGGLYDTAFPDRVAAALTRHDVAADMLTLEITETSIISDPNEVQAILVRLRDLGVRLSIDDFGTGYSSMAYLQSMPLTELKIDRRFVRAIHEQAGDEAIVQAILELARALDLTVVAEGVEQAEALAVLEAMGCPYAQGYHMSRPLPPADLVAWLHATVA</sequence>
<dbReference type="PROSITE" id="PS50887">
    <property type="entry name" value="GGDEF"/>
    <property type="match status" value="1"/>
</dbReference>
<evidence type="ECO:0000259" key="3">
    <source>
        <dbReference type="PROSITE" id="PS50887"/>
    </source>
</evidence>
<dbReference type="SUPFAM" id="SSF141868">
    <property type="entry name" value="EAL domain-like"/>
    <property type="match status" value="1"/>
</dbReference>
<dbReference type="RefSeq" id="WP_203780484.1">
    <property type="nucleotide sequence ID" value="NZ_BOMV01000011.1"/>
</dbReference>
<evidence type="ECO:0000256" key="1">
    <source>
        <dbReference type="SAM" id="Phobius"/>
    </source>
</evidence>
<dbReference type="Pfam" id="PF00563">
    <property type="entry name" value="EAL"/>
    <property type="match status" value="1"/>
</dbReference>
<dbReference type="SMART" id="SM00267">
    <property type="entry name" value="GGDEF"/>
    <property type="match status" value="1"/>
</dbReference>
<dbReference type="CDD" id="cd01949">
    <property type="entry name" value="GGDEF"/>
    <property type="match status" value="1"/>
</dbReference>
<dbReference type="InterPro" id="IPR000160">
    <property type="entry name" value="GGDEF_dom"/>
</dbReference>
<dbReference type="SMART" id="SM00052">
    <property type="entry name" value="EAL"/>
    <property type="match status" value="1"/>
</dbReference>
<dbReference type="NCBIfam" id="TIGR00254">
    <property type="entry name" value="GGDEF"/>
    <property type="match status" value="1"/>
</dbReference>
<dbReference type="InterPro" id="IPR001633">
    <property type="entry name" value="EAL_dom"/>
</dbReference>
<feature type="domain" description="EAL" evidence="2">
    <location>
        <begin position="392"/>
        <end position="645"/>
    </location>
</feature>
<gene>
    <name evidence="4" type="ORF">Ari01nite_16230</name>
</gene>
<evidence type="ECO:0008006" key="6">
    <source>
        <dbReference type="Google" id="ProtNLM"/>
    </source>
</evidence>
<keyword evidence="1" id="KW-1133">Transmembrane helix</keyword>
<keyword evidence="5" id="KW-1185">Reference proteome</keyword>
<dbReference type="AlphaFoldDB" id="A0A919JVZ8"/>
<keyword evidence="1" id="KW-0472">Membrane</keyword>
<dbReference type="Pfam" id="PF00990">
    <property type="entry name" value="GGDEF"/>
    <property type="match status" value="1"/>
</dbReference>
<dbReference type="EMBL" id="BOMV01000011">
    <property type="protein sequence ID" value="GIE94158.1"/>
    <property type="molecule type" value="Genomic_DNA"/>
</dbReference>
<dbReference type="InterPro" id="IPR029787">
    <property type="entry name" value="Nucleotide_cyclase"/>
</dbReference>
<dbReference type="Gene3D" id="3.20.20.450">
    <property type="entry name" value="EAL domain"/>
    <property type="match status" value="1"/>
</dbReference>
<accession>A0A919JVZ8</accession>
<reference evidence="4" key="1">
    <citation type="submission" date="2021-01" db="EMBL/GenBank/DDBJ databases">
        <title>Whole genome shotgun sequence of Actinoplanes rishiriensis NBRC 108556.</title>
        <authorList>
            <person name="Komaki H."/>
            <person name="Tamura T."/>
        </authorList>
    </citation>
    <scope>NUCLEOTIDE SEQUENCE</scope>
    <source>
        <strain evidence="4">NBRC 108556</strain>
    </source>
</reference>
<organism evidence="4 5">
    <name type="scientific">Paractinoplanes rishiriensis</name>
    <dbReference type="NCBI Taxonomy" id="1050105"/>
    <lineage>
        <taxon>Bacteria</taxon>
        <taxon>Bacillati</taxon>
        <taxon>Actinomycetota</taxon>
        <taxon>Actinomycetes</taxon>
        <taxon>Micromonosporales</taxon>
        <taxon>Micromonosporaceae</taxon>
        <taxon>Paractinoplanes</taxon>
    </lineage>
</organism>
<dbReference type="CDD" id="cd01948">
    <property type="entry name" value="EAL"/>
    <property type="match status" value="1"/>
</dbReference>
<protein>
    <recommendedName>
        <fullName evidence="6">Diguanylate cyclase/phosphodiesterase</fullName>
    </recommendedName>
</protein>
<comment type="caution">
    <text evidence="4">The sequence shown here is derived from an EMBL/GenBank/DDBJ whole genome shotgun (WGS) entry which is preliminary data.</text>
</comment>
<name>A0A919JVZ8_9ACTN</name>
<dbReference type="InterPro" id="IPR035919">
    <property type="entry name" value="EAL_sf"/>
</dbReference>
<dbReference type="PROSITE" id="PS50883">
    <property type="entry name" value="EAL"/>
    <property type="match status" value="1"/>
</dbReference>
<dbReference type="PANTHER" id="PTHR44757">
    <property type="entry name" value="DIGUANYLATE CYCLASE DGCP"/>
    <property type="match status" value="1"/>
</dbReference>
<feature type="domain" description="GGDEF" evidence="3">
    <location>
        <begin position="251"/>
        <end position="383"/>
    </location>
</feature>
<dbReference type="SUPFAM" id="SSF55073">
    <property type="entry name" value="Nucleotide cyclase"/>
    <property type="match status" value="1"/>
</dbReference>
<evidence type="ECO:0000259" key="2">
    <source>
        <dbReference type="PROSITE" id="PS50883"/>
    </source>
</evidence>
<evidence type="ECO:0000313" key="4">
    <source>
        <dbReference type="EMBL" id="GIE94158.1"/>
    </source>
</evidence>
<proteinExistence type="predicted"/>
<keyword evidence="1" id="KW-0812">Transmembrane</keyword>
<feature type="transmembrane region" description="Helical" evidence="1">
    <location>
        <begin position="181"/>
        <end position="205"/>
    </location>
</feature>
<dbReference type="PANTHER" id="PTHR44757:SF2">
    <property type="entry name" value="BIOFILM ARCHITECTURE MAINTENANCE PROTEIN MBAA"/>
    <property type="match status" value="1"/>
</dbReference>
<dbReference type="Proteomes" id="UP000636960">
    <property type="component" value="Unassembled WGS sequence"/>
</dbReference>